<dbReference type="Proteomes" id="UP001596395">
    <property type="component" value="Unassembled WGS sequence"/>
</dbReference>
<keyword evidence="1" id="KW-1133">Transmembrane helix</keyword>
<evidence type="ECO:0000256" key="1">
    <source>
        <dbReference type="SAM" id="Phobius"/>
    </source>
</evidence>
<dbReference type="EMBL" id="JBHSXN010000002">
    <property type="protein sequence ID" value="MFC6953702.1"/>
    <property type="molecule type" value="Genomic_DNA"/>
</dbReference>
<reference evidence="2 3" key="1">
    <citation type="journal article" date="2019" name="Int. J. Syst. Evol. Microbiol.">
        <title>The Global Catalogue of Microorganisms (GCM) 10K type strain sequencing project: providing services to taxonomists for standard genome sequencing and annotation.</title>
        <authorList>
            <consortium name="The Broad Institute Genomics Platform"/>
            <consortium name="The Broad Institute Genome Sequencing Center for Infectious Disease"/>
            <person name="Wu L."/>
            <person name="Ma J."/>
        </authorList>
    </citation>
    <scope>NUCLEOTIDE SEQUENCE [LARGE SCALE GENOMIC DNA]</scope>
    <source>
        <strain evidence="2 3">GX26</strain>
    </source>
</reference>
<sequence length="150" mass="15283">MNDVDERTVGVSVAVGASYAVVAVAFVLTVDLSNPTFAPGVDFLLSTAVGTLLAGSVLWWRGAERPAVRTRRRSAAVGATVGFVAPTLAFAFNPSVYGSTPNLLLDLVGAVLAAGVLGLQAQLSTFGLPVFVGALTGWSLAGWLSFLAGS</sequence>
<keyword evidence="3" id="KW-1185">Reference proteome</keyword>
<organism evidence="2 3">
    <name type="scientific">Halorubellus litoreus</name>
    <dbReference type="NCBI Taxonomy" id="755308"/>
    <lineage>
        <taxon>Archaea</taxon>
        <taxon>Methanobacteriati</taxon>
        <taxon>Methanobacteriota</taxon>
        <taxon>Stenosarchaea group</taxon>
        <taxon>Halobacteria</taxon>
        <taxon>Halobacteriales</taxon>
        <taxon>Halorubellaceae</taxon>
        <taxon>Halorubellus</taxon>
    </lineage>
</organism>
<keyword evidence="1" id="KW-0812">Transmembrane</keyword>
<feature type="transmembrane region" description="Helical" evidence="1">
    <location>
        <begin position="103"/>
        <end position="119"/>
    </location>
</feature>
<accession>A0ABD5VKI5</accession>
<keyword evidence="1" id="KW-0472">Membrane</keyword>
<evidence type="ECO:0008006" key="4">
    <source>
        <dbReference type="Google" id="ProtNLM"/>
    </source>
</evidence>
<comment type="caution">
    <text evidence="2">The sequence shown here is derived from an EMBL/GenBank/DDBJ whole genome shotgun (WGS) entry which is preliminary data.</text>
</comment>
<dbReference type="RefSeq" id="WP_336350655.1">
    <property type="nucleotide sequence ID" value="NZ_JAZAQL010000002.1"/>
</dbReference>
<protein>
    <recommendedName>
        <fullName evidence="4">Energy-coupling factor transport system substrate-specific component</fullName>
    </recommendedName>
</protein>
<evidence type="ECO:0000313" key="2">
    <source>
        <dbReference type="EMBL" id="MFC6953702.1"/>
    </source>
</evidence>
<evidence type="ECO:0000313" key="3">
    <source>
        <dbReference type="Proteomes" id="UP001596395"/>
    </source>
</evidence>
<gene>
    <name evidence="2" type="ORF">ACFQGB_12585</name>
</gene>
<dbReference type="AlphaFoldDB" id="A0ABD5VKI5"/>
<feature type="transmembrane region" description="Helical" evidence="1">
    <location>
        <begin position="9"/>
        <end position="28"/>
    </location>
</feature>
<feature type="transmembrane region" description="Helical" evidence="1">
    <location>
        <begin position="75"/>
        <end position="97"/>
    </location>
</feature>
<feature type="transmembrane region" description="Helical" evidence="1">
    <location>
        <begin position="43"/>
        <end position="63"/>
    </location>
</feature>
<feature type="transmembrane region" description="Helical" evidence="1">
    <location>
        <begin position="126"/>
        <end position="148"/>
    </location>
</feature>
<proteinExistence type="predicted"/>
<name>A0ABD5VKI5_9EURY</name>